<sequence length="59" mass="6590">MTPTVEPLPPPAQVRLARAQAAIRALTERGGLTPGQRLELAEWQREWVRAWRETVSVAA</sequence>
<proteinExistence type="predicted"/>
<comment type="caution">
    <text evidence="2">The sequence shown here is derived from an EMBL/GenBank/DDBJ whole genome shotgun (WGS) entry which is preliminary data.</text>
</comment>
<evidence type="ECO:0000313" key="2">
    <source>
        <dbReference type="EMBL" id="MDI5969202.1"/>
    </source>
</evidence>
<reference evidence="2 3" key="1">
    <citation type="submission" date="2023-05" db="EMBL/GenBank/DDBJ databases">
        <title>Streptantibioticus silvisoli sp. nov., acidotolerant actinomycetes 1 from pine litter.</title>
        <authorList>
            <person name="Swiecimska M."/>
            <person name="Golinska P."/>
            <person name="Sangal V."/>
            <person name="Wachnowicz B."/>
            <person name="Goodfellow M."/>
        </authorList>
    </citation>
    <scope>NUCLEOTIDE SEQUENCE</scope>
    <source>
        <strain evidence="2">SL13</strain>
        <strain evidence="1 3">SL54</strain>
    </source>
</reference>
<evidence type="ECO:0000313" key="1">
    <source>
        <dbReference type="EMBL" id="MDI5962571.1"/>
    </source>
</evidence>
<dbReference type="EMBL" id="JAAGKO020000007">
    <property type="protein sequence ID" value="MDI5962571.1"/>
    <property type="molecule type" value="Genomic_DNA"/>
</dbReference>
<name>A0AA90H751_9ACTN</name>
<gene>
    <name evidence="1" type="ORF">POF43_007580</name>
    <name evidence="2" type="ORF">POF50_007565</name>
</gene>
<dbReference type="AlphaFoldDB" id="A0AA90H751"/>
<accession>A0AA90H751</accession>
<dbReference type="Proteomes" id="UP001156398">
    <property type="component" value="Unassembled WGS sequence"/>
</dbReference>
<dbReference type="RefSeq" id="WP_271317867.1">
    <property type="nucleotide sequence ID" value="NZ_JAAGKO020000007.1"/>
</dbReference>
<protein>
    <submittedName>
        <fullName evidence="2">Uncharacterized protein</fullName>
    </submittedName>
</protein>
<evidence type="ECO:0000313" key="3">
    <source>
        <dbReference type="Proteomes" id="UP001156398"/>
    </source>
</evidence>
<keyword evidence="3" id="KW-1185">Reference proteome</keyword>
<dbReference type="EMBL" id="JABXJJ020000008">
    <property type="protein sequence ID" value="MDI5969202.1"/>
    <property type="molecule type" value="Genomic_DNA"/>
</dbReference>
<organism evidence="2">
    <name type="scientific">Streptantibioticus silvisoli</name>
    <dbReference type="NCBI Taxonomy" id="2705255"/>
    <lineage>
        <taxon>Bacteria</taxon>
        <taxon>Bacillati</taxon>
        <taxon>Actinomycetota</taxon>
        <taxon>Actinomycetes</taxon>
        <taxon>Kitasatosporales</taxon>
        <taxon>Streptomycetaceae</taxon>
        <taxon>Streptantibioticus</taxon>
    </lineage>
</organism>